<keyword evidence="6" id="KW-1171">Viral genome ejection through host cell envelope</keyword>
<dbReference type="PANTHER" id="PTHR35861:SF1">
    <property type="entry name" value="PHAGE TAIL SHEATH PROTEIN"/>
    <property type="match status" value="1"/>
</dbReference>
<dbReference type="PANTHER" id="PTHR35861">
    <property type="match status" value="1"/>
</dbReference>
<dbReference type="InterPro" id="IPR052042">
    <property type="entry name" value="Tail_sheath_structural"/>
</dbReference>
<evidence type="ECO:0000313" key="11">
    <source>
        <dbReference type="EMBL" id="CAB4188851.1"/>
    </source>
</evidence>
<evidence type="ECO:0000313" key="9">
    <source>
        <dbReference type="EMBL" id="CAB4174249.1"/>
    </source>
</evidence>
<evidence type="ECO:0000256" key="3">
    <source>
        <dbReference type="ARBA" id="ARBA00022732"/>
    </source>
</evidence>
<proteinExistence type="inferred from homology"/>
<keyword evidence="2" id="KW-1162">Viral penetration into host cytoplasm</keyword>
<keyword evidence="3" id="KW-1227">Viral tail protein</keyword>
<evidence type="ECO:0000259" key="8">
    <source>
        <dbReference type="Pfam" id="PF17482"/>
    </source>
</evidence>
<keyword evidence="7" id="KW-1160">Virus entry into host cell</keyword>
<dbReference type="GO" id="GO:0098027">
    <property type="term" value="C:virus tail, sheath"/>
    <property type="evidence" value="ECO:0007669"/>
    <property type="project" value="UniProtKB-KW"/>
</dbReference>
<comment type="similarity">
    <text evidence="1">Belongs to the myoviridae tail sheath protein family.</text>
</comment>
<evidence type="ECO:0000256" key="2">
    <source>
        <dbReference type="ARBA" id="ARBA00022595"/>
    </source>
</evidence>
<evidence type="ECO:0000256" key="4">
    <source>
        <dbReference type="ARBA" id="ARBA00022766"/>
    </source>
</evidence>
<evidence type="ECO:0000256" key="1">
    <source>
        <dbReference type="ARBA" id="ARBA00008005"/>
    </source>
</evidence>
<feature type="domain" description="Tail sheath protein C-terminal" evidence="8">
    <location>
        <begin position="389"/>
        <end position="486"/>
    </location>
</feature>
<evidence type="ECO:0000256" key="5">
    <source>
        <dbReference type="ARBA" id="ARBA00023003"/>
    </source>
</evidence>
<dbReference type="EMBL" id="LR797127">
    <property type="protein sequence ID" value="CAB4188851.1"/>
    <property type="molecule type" value="Genomic_DNA"/>
</dbReference>
<reference evidence="9" key="1">
    <citation type="submission" date="2020-05" db="EMBL/GenBank/DDBJ databases">
        <authorList>
            <person name="Chiriac C."/>
            <person name="Salcher M."/>
            <person name="Ghai R."/>
            <person name="Kavagutti S V."/>
        </authorList>
    </citation>
    <scope>NUCLEOTIDE SEQUENCE</scope>
</reference>
<name>A0A6J5PQU8_9CAUD</name>
<evidence type="ECO:0000256" key="7">
    <source>
        <dbReference type="ARBA" id="ARBA00023296"/>
    </source>
</evidence>
<dbReference type="Pfam" id="PF17482">
    <property type="entry name" value="Phage_sheath_1C"/>
    <property type="match status" value="1"/>
</dbReference>
<dbReference type="EMBL" id="LR796984">
    <property type="protein sequence ID" value="CAB4179735.1"/>
    <property type="molecule type" value="Genomic_DNA"/>
</dbReference>
<dbReference type="Gene3D" id="3.40.50.11780">
    <property type="match status" value="2"/>
</dbReference>
<keyword evidence="5" id="KW-0946">Virion</keyword>
<keyword evidence="5" id="KW-1229">Viral tail sheath protein</keyword>
<organism evidence="9">
    <name type="scientific">uncultured Caudovirales phage</name>
    <dbReference type="NCBI Taxonomy" id="2100421"/>
    <lineage>
        <taxon>Viruses</taxon>
        <taxon>Duplodnaviria</taxon>
        <taxon>Heunggongvirae</taxon>
        <taxon>Uroviricota</taxon>
        <taxon>Caudoviricetes</taxon>
        <taxon>Peduoviridae</taxon>
        <taxon>Maltschvirus</taxon>
        <taxon>Maltschvirus maltsch</taxon>
    </lineage>
</organism>
<dbReference type="InterPro" id="IPR020287">
    <property type="entry name" value="Tail_sheath_C"/>
</dbReference>
<gene>
    <name evidence="10" type="ORF">UFOVP1035_24</name>
    <name evidence="11" type="ORF">UFOVP1181_130</name>
    <name evidence="9" type="ORF">UFOVP965_28</name>
</gene>
<dbReference type="GO" id="GO:0099000">
    <property type="term" value="P:symbiont genome ejection through host cell envelope, contractile tail mechanism"/>
    <property type="evidence" value="ECO:0007669"/>
    <property type="project" value="UniProtKB-KW"/>
</dbReference>
<dbReference type="EMBL" id="LR796920">
    <property type="protein sequence ID" value="CAB4174249.1"/>
    <property type="molecule type" value="Genomic_DNA"/>
</dbReference>
<keyword evidence="4" id="KW-1242">Viral contractile tail ejection system</keyword>
<protein>
    <submittedName>
        <fullName evidence="9">COG3497 Phage tail sheath protein FI</fullName>
    </submittedName>
</protein>
<evidence type="ECO:0000313" key="10">
    <source>
        <dbReference type="EMBL" id="CAB4179735.1"/>
    </source>
</evidence>
<accession>A0A6J5PQU8</accession>
<sequence length="499" mass="52040">MAFQRPGVYVQETLSPTSSTTGPDSDTVAAFIGANDRGPLTPTKVTSWGEYVNYFGAWNTSASNALPTAVSLFFSNGGGVAYVTRVVKTAVLATRTLSDRAGSPLATLKVDAKNKGTWGNGINVSVSDSLTTDKFDLTVYYGGSTDGYRVEKFVDLSMVTTDPRYAVTAINATSMYITVTDLASATTGATKNPSVVTNQALTSGTNGAAITNTEISAALALYDVVTNSLVLNLPGYTDATIVNSAISYADGRGDAFVVIDGADDTVSAELALAATYTVTSAAAVYYPQITIPDPALPLGSATGMTTHVGAGGAVVGLYLATDASRGVFKAPAGLQARIAGAVSVPKLTNAELDSLNSASAAVNVLKYIPGSGIVVMGSRTLKLGYVDRYVPVRRTLIYLRKTLTDLTEFAVFEPNDANLWRRLDTTISAVLTNFWSQGGLRGATPAEAFFVRVDGTNNSQATIDNGEVHIEVGVALQRPAEFVVIKIGQYDGGTTVTVA</sequence>
<evidence type="ECO:0000256" key="6">
    <source>
        <dbReference type="ARBA" id="ARBA00023009"/>
    </source>
</evidence>